<dbReference type="RefSeq" id="WP_343955291.1">
    <property type="nucleotide sequence ID" value="NZ_BAAAHQ010000063.1"/>
</dbReference>
<protein>
    <recommendedName>
        <fullName evidence="3">PRC-barrel domain-containing protein</fullName>
    </recommendedName>
</protein>
<gene>
    <name evidence="1" type="ORF">GCM10009560_77220</name>
</gene>
<proteinExistence type="predicted"/>
<sequence length="108" mass="12076">MAGVTELMGQHVWDSQGIWVGQVVDVRVVRNRGGLQEACTVYGLVVSSLRGPVFLGLTRDRQGSFWWVSELIAKIVYTGCRFVPWDSVGDYGQGEVFLKATRDDLNRI</sequence>
<dbReference type="Proteomes" id="UP001501578">
    <property type="component" value="Unassembled WGS sequence"/>
</dbReference>
<evidence type="ECO:0000313" key="2">
    <source>
        <dbReference type="Proteomes" id="UP001501578"/>
    </source>
</evidence>
<name>A0ABN1R9P3_9ACTN</name>
<keyword evidence="2" id="KW-1185">Reference proteome</keyword>
<accession>A0ABN1R9P3</accession>
<evidence type="ECO:0008006" key="3">
    <source>
        <dbReference type="Google" id="ProtNLM"/>
    </source>
</evidence>
<comment type="caution">
    <text evidence="1">The sequence shown here is derived from an EMBL/GenBank/DDBJ whole genome shotgun (WGS) entry which is preliminary data.</text>
</comment>
<organism evidence="1 2">
    <name type="scientific">Nonomuraea longicatena</name>
    <dbReference type="NCBI Taxonomy" id="83682"/>
    <lineage>
        <taxon>Bacteria</taxon>
        <taxon>Bacillati</taxon>
        <taxon>Actinomycetota</taxon>
        <taxon>Actinomycetes</taxon>
        <taxon>Streptosporangiales</taxon>
        <taxon>Streptosporangiaceae</taxon>
        <taxon>Nonomuraea</taxon>
    </lineage>
</organism>
<evidence type="ECO:0000313" key="1">
    <source>
        <dbReference type="EMBL" id="GAA0953932.1"/>
    </source>
</evidence>
<dbReference type="EMBL" id="BAAAHQ010000063">
    <property type="protein sequence ID" value="GAA0953932.1"/>
    <property type="molecule type" value="Genomic_DNA"/>
</dbReference>
<reference evidence="1 2" key="1">
    <citation type="journal article" date="2019" name="Int. J. Syst. Evol. Microbiol.">
        <title>The Global Catalogue of Microorganisms (GCM) 10K type strain sequencing project: providing services to taxonomists for standard genome sequencing and annotation.</title>
        <authorList>
            <consortium name="The Broad Institute Genomics Platform"/>
            <consortium name="The Broad Institute Genome Sequencing Center for Infectious Disease"/>
            <person name="Wu L."/>
            <person name="Ma J."/>
        </authorList>
    </citation>
    <scope>NUCLEOTIDE SEQUENCE [LARGE SCALE GENOMIC DNA]</scope>
    <source>
        <strain evidence="1 2">JCM 11136</strain>
    </source>
</reference>